<dbReference type="EMBL" id="SJPF01000002">
    <property type="protein sequence ID" value="TWT34776.1"/>
    <property type="molecule type" value="Genomic_DNA"/>
</dbReference>
<dbReference type="PANTHER" id="PTHR42852">
    <property type="entry name" value="THIOL:DISULFIDE INTERCHANGE PROTEIN DSBE"/>
    <property type="match status" value="1"/>
</dbReference>
<dbReference type="GO" id="GO:0030313">
    <property type="term" value="C:cell envelope"/>
    <property type="evidence" value="ECO:0007669"/>
    <property type="project" value="UniProtKB-SubCell"/>
</dbReference>
<dbReference type="Proteomes" id="UP000318878">
    <property type="component" value="Unassembled WGS sequence"/>
</dbReference>
<accession>A0A5C5V885</accession>
<dbReference type="PANTHER" id="PTHR42852:SF6">
    <property type="entry name" value="THIOL:DISULFIDE INTERCHANGE PROTEIN DSBE"/>
    <property type="match status" value="1"/>
</dbReference>
<keyword evidence="4" id="KW-0676">Redox-active center</keyword>
<keyword evidence="3" id="KW-1015">Disulfide bond</keyword>
<feature type="chain" id="PRO_5022986491" evidence="6">
    <location>
        <begin position="25"/>
        <end position="375"/>
    </location>
</feature>
<dbReference type="InterPro" id="IPR050553">
    <property type="entry name" value="Thioredoxin_ResA/DsbE_sf"/>
</dbReference>
<keyword evidence="6" id="KW-0732">Signal</keyword>
<evidence type="ECO:0000256" key="1">
    <source>
        <dbReference type="ARBA" id="ARBA00004196"/>
    </source>
</evidence>
<dbReference type="Pfam" id="PF08534">
    <property type="entry name" value="Redoxin"/>
    <property type="match status" value="1"/>
</dbReference>
<keyword evidence="9" id="KW-1185">Reference proteome</keyword>
<dbReference type="InterPro" id="IPR013766">
    <property type="entry name" value="Thioredoxin_domain"/>
</dbReference>
<sequence length="375" mass="40925" precursor="true">MKIPHFTLAALLLAALPCVTPLFAAEEAAAEETEAATSPLETLQAEPNSRQALNAYLQSTVPAAMKEGSKDPKAGIAKLEEVKANLTKLEPTEPGSTTTIKQYSSQLDSLIEQLELQQISIKDMQAKLDADKENADLIGKYGRKAMLDLSTLVSEDWQKGEKALDEQLAYLKSLSESVETDDAKAAIEGAEKMLTRLTPKIERERKLAELIGKPAMPLSAQAWVNGAPLTDEELKGKVVLLDFFAIWCGPCIASFPHLHELNEEFGDKGLTIIGVTSYYNYGWNEEKGSPEPSRDGKVSPEDEQAMLEKFMAKYDLEHVVAVDPEGAMSKYYAVMGIPHMVLINQEGKVALVKVGFGNANSKAITEKIKELLGEG</sequence>
<feature type="domain" description="Thioredoxin" evidence="7">
    <location>
        <begin position="209"/>
        <end position="373"/>
    </location>
</feature>
<evidence type="ECO:0000256" key="5">
    <source>
        <dbReference type="SAM" id="Coils"/>
    </source>
</evidence>
<dbReference type="Gene3D" id="3.40.30.10">
    <property type="entry name" value="Glutaredoxin"/>
    <property type="match status" value="1"/>
</dbReference>
<dbReference type="OrthoDB" id="288837at2"/>
<evidence type="ECO:0000256" key="4">
    <source>
        <dbReference type="ARBA" id="ARBA00023284"/>
    </source>
</evidence>
<evidence type="ECO:0000259" key="7">
    <source>
        <dbReference type="PROSITE" id="PS51352"/>
    </source>
</evidence>
<dbReference type="RefSeq" id="WP_146431318.1">
    <property type="nucleotide sequence ID" value="NZ_SJPF01000002.1"/>
</dbReference>
<dbReference type="GO" id="GO:0016491">
    <property type="term" value="F:oxidoreductase activity"/>
    <property type="evidence" value="ECO:0007669"/>
    <property type="project" value="InterPro"/>
</dbReference>
<evidence type="ECO:0000256" key="2">
    <source>
        <dbReference type="ARBA" id="ARBA00022748"/>
    </source>
</evidence>
<protein>
    <submittedName>
        <fullName evidence="8">Thiol-disulfide oxidoreductase ResA</fullName>
    </submittedName>
</protein>
<dbReference type="InterPro" id="IPR036249">
    <property type="entry name" value="Thioredoxin-like_sf"/>
</dbReference>
<proteinExistence type="predicted"/>
<feature type="coiled-coil region" evidence="5">
    <location>
        <begin position="100"/>
        <end position="127"/>
    </location>
</feature>
<dbReference type="PROSITE" id="PS51352">
    <property type="entry name" value="THIOREDOXIN_2"/>
    <property type="match status" value="1"/>
</dbReference>
<dbReference type="CDD" id="cd02966">
    <property type="entry name" value="TlpA_like_family"/>
    <property type="match status" value="1"/>
</dbReference>
<dbReference type="InterPro" id="IPR013740">
    <property type="entry name" value="Redoxin"/>
</dbReference>
<evidence type="ECO:0000313" key="9">
    <source>
        <dbReference type="Proteomes" id="UP000318878"/>
    </source>
</evidence>
<evidence type="ECO:0000256" key="3">
    <source>
        <dbReference type="ARBA" id="ARBA00023157"/>
    </source>
</evidence>
<dbReference type="AlphaFoldDB" id="A0A5C5V885"/>
<organism evidence="8 9">
    <name type="scientific">Blastopirellula retiformator</name>
    <dbReference type="NCBI Taxonomy" id="2527970"/>
    <lineage>
        <taxon>Bacteria</taxon>
        <taxon>Pseudomonadati</taxon>
        <taxon>Planctomycetota</taxon>
        <taxon>Planctomycetia</taxon>
        <taxon>Pirellulales</taxon>
        <taxon>Pirellulaceae</taxon>
        <taxon>Blastopirellula</taxon>
    </lineage>
</organism>
<name>A0A5C5V885_9BACT</name>
<keyword evidence="5" id="KW-0175">Coiled coil</keyword>
<feature type="signal peptide" evidence="6">
    <location>
        <begin position="1"/>
        <end position="24"/>
    </location>
</feature>
<dbReference type="GO" id="GO:0017004">
    <property type="term" value="P:cytochrome complex assembly"/>
    <property type="evidence" value="ECO:0007669"/>
    <property type="project" value="UniProtKB-KW"/>
</dbReference>
<comment type="subcellular location">
    <subcellularLocation>
        <location evidence="1">Cell envelope</location>
    </subcellularLocation>
</comment>
<reference evidence="8 9" key="1">
    <citation type="submission" date="2019-02" db="EMBL/GenBank/DDBJ databases">
        <title>Deep-cultivation of Planctomycetes and their phenomic and genomic characterization uncovers novel biology.</title>
        <authorList>
            <person name="Wiegand S."/>
            <person name="Jogler M."/>
            <person name="Boedeker C."/>
            <person name="Pinto D."/>
            <person name="Vollmers J."/>
            <person name="Rivas-Marin E."/>
            <person name="Kohn T."/>
            <person name="Peeters S.H."/>
            <person name="Heuer A."/>
            <person name="Rast P."/>
            <person name="Oberbeckmann S."/>
            <person name="Bunk B."/>
            <person name="Jeske O."/>
            <person name="Meyerdierks A."/>
            <person name="Storesund J.E."/>
            <person name="Kallscheuer N."/>
            <person name="Luecker S."/>
            <person name="Lage O.M."/>
            <person name="Pohl T."/>
            <person name="Merkel B.J."/>
            <person name="Hornburger P."/>
            <person name="Mueller R.-W."/>
            <person name="Bruemmer F."/>
            <person name="Labrenz M."/>
            <person name="Spormann A.M."/>
            <person name="Op Den Camp H."/>
            <person name="Overmann J."/>
            <person name="Amann R."/>
            <person name="Jetten M.S.M."/>
            <person name="Mascher T."/>
            <person name="Medema M.H."/>
            <person name="Devos D.P."/>
            <person name="Kaster A.-K."/>
            <person name="Ovreas L."/>
            <person name="Rohde M."/>
            <person name="Galperin M.Y."/>
            <person name="Jogler C."/>
        </authorList>
    </citation>
    <scope>NUCLEOTIDE SEQUENCE [LARGE SCALE GENOMIC DNA]</scope>
    <source>
        <strain evidence="8 9">Enr8</strain>
    </source>
</reference>
<gene>
    <name evidence="8" type="primary">resA_3</name>
    <name evidence="8" type="ORF">Enr8_21900</name>
</gene>
<keyword evidence="2" id="KW-0201">Cytochrome c-type biogenesis</keyword>
<evidence type="ECO:0000256" key="6">
    <source>
        <dbReference type="SAM" id="SignalP"/>
    </source>
</evidence>
<comment type="caution">
    <text evidence="8">The sequence shown here is derived from an EMBL/GenBank/DDBJ whole genome shotgun (WGS) entry which is preliminary data.</text>
</comment>
<evidence type="ECO:0000313" key="8">
    <source>
        <dbReference type="EMBL" id="TWT34776.1"/>
    </source>
</evidence>
<dbReference type="SUPFAM" id="SSF52833">
    <property type="entry name" value="Thioredoxin-like"/>
    <property type="match status" value="1"/>
</dbReference>